<dbReference type="InterPro" id="IPR050171">
    <property type="entry name" value="MFS_Transporters"/>
</dbReference>
<dbReference type="PANTHER" id="PTHR23517:SF2">
    <property type="entry name" value="MULTIDRUG RESISTANCE PROTEIN MDTH"/>
    <property type="match status" value="1"/>
</dbReference>
<evidence type="ECO:0000313" key="8">
    <source>
        <dbReference type="EMBL" id="MEA5360289.1"/>
    </source>
</evidence>
<comment type="subcellular location">
    <subcellularLocation>
        <location evidence="1">Cell membrane</location>
        <topology evidence="1">Multi-pass membrane protein</topology>
    </subcellularLocation>
</comment>
<feature type="transmembrane region" description="Helical" evidence="7">
    <location>
        <begin position="15"/>
        <end position="38"/>
    </location>
</feature>
<feature type="transmembrane region" description="Helical" evidence="7">
    <location>
        <begin position="370"/>
        <end position="391"/>
    </location>
</feature>
<keyword evidence="5 7" id="KW-1133">Transmembrane helix</keyword>
<feature type="transmembrane region" description="Helical" evidence="7">
    <location>
        <begin position="242"/>
        <end position="266"/>
    </location>
</feature>
<feature type="transmembrane region" description="Helical" evidence="7">
    <location>
        <begin position="209"/>
        <end position="236"/>
    </location>
</feature>
<keyword evidence="4 7" id="KW-0812">Transmembrane</keyword>
<dbReference type="RefSeq" id="WP_323326295.1">
    <property type="nucleotide sequence ID" value="NZ_JAYFSI010000002.1"/>
</dbReference>
<dbReference type="SUPFAM" id="SSF103473">
    <property type="entry name" value="MFS general substrate transporter"/>
    <property type="match status" value="1"/>
</dbReference>
<keyword evidence="3" id="KW-1003">Cell membrane</keyword>
<proteinExistence type="predicted"/>
<feature type="transmembrane region" description="Helical" evidence="7">
    <location>
        <begin position="142"/>
        <end position="161"/>
    </location>
</feature>
<dbReference type="Proteomes" id="UP001304298">
    <property type="component" value="Unassembled WGS sequence"/>
</dbReference>
<feature type="transmembrane region" description="Helical" evidence="7">
    <location>
        <begin position="50"/>
        <end position="70"/>
    </location>
</feature>
<evidence type="ECO:0000256" key="6">
    <source>
        <dbReference type="ARBA" id="ARBA00023136"/>
    </source>
</evidence>
<keyword evidence="9" id="KW-1185">Reference proteome</keyword>
<feature type="transmembrane region" description="Helical" evidence="7">
    <location>
        <begin position="301"/>
        <end position="321"/>
    </location>
</feature>
<name>A0ABU5R3P9_9PSEU</name>
<organism evidence="8 9">
    <name type="scientific">Amycolatopsis heterodermiae</name>
    <dbReference type="NCBI Taxonomy" id="3110235"/>
    <lineage>
        <taxon>Bacteria</taxon>
        <taxon>Bacillati</taxon>
        <taxon>Actinomycetota</taxon>
        <taxon>Actinomycetes</taxon>
        <taxon>Pseudonocardiales</taxon>
        <taxon>Pseudonocardiaceae</taxon>
        <taxon>Amycolatopsis</taxon>
    </lineage>
</organism>
<evidence type="ECO:0000256" key="4">
    <source>
        <dbReference type="ARBA" id="ARBA00022692"/>
    </source>
</evidence>
<evidence type="ECO:0000256" key="5">
    <source>
        <dbReference type="ARBA" id="ARBA00022989"/>
    </source>
</evidence>
<evidence type="ECO:0000256" key="1">
    <source>
        <dbReference type="ARBA" id="ARBA00004651"/>
    </source>
</evidence>
<evidence type="ECO:0000256" key="3">
    <source>
        <dbReference type="ARBA" id="ARBA00022475"/>
    </source>
</evidence>
<feature type="transmembrane region" description="Helical" evidence="7">
    <location>
        <begin position="342"/>
        <end position="364"/>
    </location>
</feature>
<feature type="transmembrane region" description="Helical" evidence="7">
    <location>
        <begin position="278"/>
        <end position="295"/>
    </location>
</feature>
<dbReference type="Gene3D" id="1.20.1250.20">
    <property type="entry name" value="MFS general substrate transporter like domains"/>
    <property type="match status" value="1"/>
</dbReference>
<dbReference type="PANTHER" id="PTHR23517">
    <property type="entry name" value="RESISTANCE PROTEIN MDTM, PUTATIVE-RELATED-RELATED"/>
    <property type="match status" value="1"/>
</dbReference>
<dbReference type="EMBL" id="JAYFSI010000002">
    <property type="protein sequence ID" value="MEA5360289.1"/>
    <property type="molecule type" value="Genomic_DNA"/>
</dbReference>
<gene>
    <name evidence="8" type="ORF">VA596_12145</name>
</gene>
<reference evidence="8 9" key="1">
    <citation type="submission" date="2023-12" db="EMBL/GenBank/DDBJ databases">
        <title>Amycolatopsis sp. V23-08.</title>
        <authorList>
            <person name="Somphong A."/>
        </authorList>
    </citation>
    <scope>NUCLEOTIDE SEQUENCE [LARGE SCALE GENOMIC DNA]</scope>
    <source>
        <strain evidence="8 9">V23-08</strain>
    </source>
</reference>
<keyword evidence="2" id="KW-0813">Transport</keyword>
<comment type="caution">
    <text evidence="8">The sequence shown here is derived from an EMBL/GenBank/DDBJ whole genome shotgun (WGS) entry which is preliminary data.</text>
</comment>
<evidence type="ECO:0000256" key="7">
    <source>
        <dbReference type="SAM" id="Phobius"/>
    </source>
</evidence>
<dbReference type="InterPro" id="IPR036259">
    <property type="entry name" value="MFS_trans_sf"/>
</dbReference>
<evidence type="ECO:0000256" key="2">
    <source>
        <dbReference type="ARBA" id="ARBA00022448"/>
    </source>
</evidence>
<accession>A0ABU5R3P9</accession>
<sequence>MREDLVPAKGNERRYALAIFLDSIGDGLFITGTTVFALRVVGLSPQQVGVALSAAGIAGFLGASTLGPVADRFGPRRVMMVLCLVDALALLSYTQAGSFAAFTVAACLASATGFGKGPASSALVSTITTAERRIRLRAQVRSLSNLGFTVGAAFAGLALAIDTMPAYYALPIGDAACVLLELLVIRGLPEIRAVVAATARRSFTALRNVPFLLTTALNAVLTLHTTLVNVVVPLWILGPMGAPAPLISGLLMVNTVLVVVFQVRLSRGSESLAGSIRLARWAAAVLVAGCVIAGLSKDIPLVPGVLLIAVSVVLLTVGEMVQSGAAWGLFYELAPKQAQGEYLAGLEMSLAAQSIVGPAFGTWLVLTFGLFGWTALGGLFLAAAVLIGPAAHWTSRRLARLYPPAVETEELPEAA</sequence>
<dbReference type="InterPro" id="IPR011701">
    <property type="entry name" value="MFS"/>
</dbReference>
<protein>
    <submittedName>
        <fullName evidence="8">MFS transporter</fullName>
    </submittedName>
</protein>
<feature type="transmembrane region" description="Helical" evidence="7">
    <location>
        <begin position="167"/>
        <end position="188"/>
    </location>
</feature>
<evidence type="ECO:0000313" key="9">
    <source>
        <dbReference type="Proteomes" id="UP001304298"/>
    </source>
</evidence>
<keyword evidence="6 7" id="KW-0472">Membrane</keyword>
<dbReference type="Pfam" id="PF07690">
    <property type="entry name" value="MFS_1"/>
    <property type="match status" value="1"/>
</dbReference>